<dbReference type="Proteomes" id="UP000001549">
    <property type="component" value="Chromosome"/>
</dbReference>
<dbReference type="SUPFAM" id="SSF53822">
    <property type="entry name" value="Periplasmic binding protein-like I"/>
    <property type="match status" value="1"/>
</dbReference>
<dbReference type="EMBL" id="CP002801">
    <property type="protein sequence ID" value="AEH08855.1"/>
    <property type="molecule type" value="Genomic_DNA"/>
</dbReference>
<dbReference type="HOGENOM" id="CLU_568318_0_0_11"/>
<protein>
    <recommendedName>
        <fullName evidence="3">Leucine-binding protein domain-containing protein</fullName>
    </recommendedName>
</protein>
<sequence>MTAPAPSNPVTTDPIGWYNAALGAIQQENERAIEFFRSGRTVRTVVAFLSNPPTSTADTIFDGVIPELRGIALWQRKLNQDANADLHQIPLLVDVRGTGPAFRDAEQKAQELVEKIQSWTPYPDNNEDYKQVIGVLGYAQSRDETKKALKILDKAGILTISTSATADEMLGESTYWPAAPLNSRQAAIAANFATSERTIAQSSDSSRCVKAERALIIEDHEDLYSKSLATQFEINFKGQKRKINFTQKNPSPGDPPPGTLTYTDATELADRICQEISAQPTTIVYWTSRAQDFIAFATSFDTQGTCTTRSVTVLGGDDLASGVQAGVFNKNRWLRLYYSAHRLPAADARISCATKSFIEKYNTFVKDTTKGEDPWINNGTSAVAYDAFHALSRVADITYGSNERADVKTMKYSLPTGGINFNGATGYINYAAGVNQPPVDKTLILVYQTGKNQVTVAACGAYRQDTNSTVQANPCRDAPG</sequence>
<organism evidence="1 2">
    <name type="scientific">Candidatus Protofrankia datiscae</name>
    <dbReference type="NCBI Taxonomy" id="2716812"/>
    <lineage>
        <taxon>Bacteria</taxon>
        <taxon>Bacillati</taxon>
        <taxon>Actinomycetota</taxon>
        <taxon>Actinomycetes</taxon>
        <taxon>Frankiales</taxon>
        <taxon>Frankiaceae</taxon>
        <taxon>Protofrankia</taxon>
    </lineage>
</organism>
<accession>F8B1Y6</accession>
<dbReference type="KEGG" id="fsy:FsymDg_1383"/>
<keyword evidence="2" id="KW-1185">Reference proteome</keyword>
<proteinExistence type="predicted"/>
<dbReference type="STRING" id="656024.FsymDg_1383"/>
<dbReference type="eggNOG" id="COG0683">
    <property type="taxonomic scope" value="Bacteria"/>
</dbReference>
<dbReference type="RefSeq" id="WP_013872826.1">
    <property type="nucleotide sequence ID" value="NC_015656.1"/>
</dbReference>
<gene>
    <name evidence="1" type="ordered locus">FsymDg_1383</name>
</gene>
<evidence type="ECO:0008006" key="3">
    <source>
        <dbReference type="Google" id="ProtNLM"/>
    </source>
</evidence>
<evidence type="ECO:0000313" key="2">
    <source>
        <dbReference type="Proteomes" id="UP000001549"/>
    </source>
</evidence>
<dbReference type="Gene3D" id="3.40.50.2300">
    <property type="match status" value="2"/>
</dbReference>
<reference evidence="1 2" key="1">
    <citation type="submission" date="2011-05" db="EMBL/GenBank/DDBJ databases">
        <title>Complete sequence of chromosome of Frankia symbiont of Datisca glomerata.</title>
        <authorList>
            <consortium name="US DOE Joint Genome Institute"/>
            <person name="Lucas S."/>
            <person name="Han J."/>
            <person name="Lapidus A."/>
            <person name="Cheng J.-F."/>
            <person name="Goodwin L."/>
            <person name="Pitluck S."/>
            <person name="Peters L."/>
            <person name="Mikhailova N."/>
            <person name="Chertkov O."/>
            <person name="Teshima H."/>
            <person name="Han C."/>
            <person name="Tapia R."/>
            <person name="Land M."/>
            <person name="Hauser L."/>
            <person name="Kyrpides N."/>
            <person name="Ivanova N."/>
            <person name="Pagani I."/>
            <person name="Berry A."/>
            <person name="Pawlowski K."/>
            <person name="Persson T."/>
            <person name="Vanden Heuvel B."/>
            <person name="Benson D."/>
            <person name="Woyke T."/>
        </authorList>
    </citation>
    <scope>NUCLEOTIDE SEQUENCE [LARGE SCALE GENOMIC DNA]</scope>
    <source>
        <strain evidence="2">4085684</strain>
    </source>
</reference>
<dbReference type="InterPro" id="IPR028082">
    <property type="entry name" value="Peripla_BP_I"/>
</dbReference>
<evidence type="ECO:0000313" key="1">
    <source>
        <dbReference type="EMBL" id="AEH08855.1"/>
    </source>
</evidence>
<name>F8B1Y6_9ACTN</name>
<dbReference type="AlphaFoldDB" id="F8B1Y6"/>